<feature type="domain" description="NERD" evidence="1">
    <location>
        <begin position="61"/>
        <end position="178"/>
    </location>
</feature>
<protein>
    <submittedName>
        <fullName evidence="2">NERD domain-containing protein</fullName>
    </submittedName>
</protein>
<evidence type="ECO:0000313" key="2">
    <source>
        <dbReference type="EMBL" id="KAB2332757.1"/>
    </source>
</evidence>
<keyword evidence="3" id="KW-1185">Reference proteome</keyword>
<reference evidence="2 3" key="1">
    <citation type="journal article" date="2014" name="Arch. Microbiol.">
        <title>Bacillus mesophilum sp. nov., strain IITR-54T, a novel 4-chlorobiphenyl dechlorinating bacterium.</title>
        <authorList>
            <person name="Manickam N."/>
            <person name="Singh N.K."/>
            <person name="Bajaj A."/>
            <person name="Kumar R.M."/>
            <person name="Kaur G."/>
            <person name="Kaur N."/>
            <person name="Bala M."/>
            <person name="Kumar A."/>
            <person name="Mayilraj S."/>
        </authorList>
    </citation>
    <scope>NUCLEOTIDE SEQUENCE [LARGE SCALE GENOMIC DNA]</scope>
    <source>
        <strain evidence="2 3">IITR-54</strain>
    </source>
</reference>
<evidence type="ECO:0000259" key="1">
    <source>
        <dbReference type="PROSITE" id="PS50965"/>
    </source>
</evidence>
<proteinExistence type="predicted"/>
<sequence length="338" mass="39522">MQKEGYFKPISKYNLKGSDELIIKEREIPIRILKIQTLLDRVTLPPEKRVILEGELKSRLAGYYGEKAIDYYLRKLPKNDYCILHSLRLKMNSDYFQIDTLLLTDKYALIIEVKNLAGELFIDVNCNQLIQTTPDGEVKGYQNPVQQAKYQKQDLEKVFKTKVIHLPVEYLVTISKPSTILKTNSKYAISKMIHAQYLIEEIERLNMKYHIVIHEQNAVKKMAKMLLKLHCRETYDVLKANQLTQEDVQKGVRCTDCGHTPMQRKHGTWKCPNCCKIDINAHVKAVEDYFLLFDSPLTNQKFREFTYMDSEQTASRLLKKMNLPHSGNGRSRVYYSLY</sequence>
<dbReference type="AlphaFoldDB" id="A0A7V7RLP4"/>
<gene>
    <name evidence="2" type="ORF">F7732_11770</name>
</gene>
<dbReference type="EMBL" id="WBOT01000003">
    <property type="protein sequence ID" value="KAB2332757.1"/>
    <property type="molecule type" value="Genomic_DNA"/>
</dbReference>
<name>A0A7V7RLP4_9BACI</name>
<accession>A0A7V7RLP4</accession>
<dbReference type="Pfam" id="PF08378">
    <property type="entry name" value="NERD"/>
    <property type="match status" value="1"/>
</dbReference>
<dbReference type="InterPro" id="IPR011528">
    <property type="entry name" value="NERD"/>
</dbReference>
<organism evidence="2 3">
    <name type="scientific">Bacillus mesophilum</name>
    <dbReference type="NCBI Taxonomy" id="1071718"/>
    <lineage>
        <taxon>Bacteria</taxon>
        <taxon>Bacillati</taxon>
        <taxon>Bacillota</taxon>
        <taxon>Bacilli</taxon>
        <taxon>Bacillales</taxon>
        <taxon>Bacillaceae</taxon>
        <taxon>Bacillus</taxon>
    </lineage>
</organism>
<comment type="caution">
    <text evidence="2">The sequence shown here is derived from an EMBL/GenBank/DDBJ whole genome shotgun (WGS) entry which is preliminary data.</text>
</comment>
<evidence type="ECO:0000313" key="3">
    <source>
        <dbReference type="Proteomes" id="UP000441354"/>
    </source>
</evidence>
<dbReference type="Proteomes" id="UP000441354">
    <property type="component" value="Unassembled WGS sequence"/>
</dbReference>
<dbReference type="PROSITE" id="PS50965">
    <property type="entry name" value="NERD"/>
    <property type="match status" value="1"/>
</dbReference>